<keyword evidence="3" id="KW-0819">tRNA processing</keyword>
<evidence type="ECO:0000256" key="8">
    <source>
        <dbReference type="RuleBase" id="RU003953"/>
    </source>
</evidence>
<evidence type="ECO:0000256" key="4">
    <source>
        <dbReference type="ARBA" id="ARBA00022695"/>
    </source>
</evidence>
<dbReference type="SUPFAM" id="SSF81891">
    <property type="entry name" value="Poly A polymerase C-terminal region-like"/>
    <property type="match status" value="1"/>
</dbReference>
<dbReference type="PANTHER" id="PTHR46173">
    <property type="entry name" value="CCA TRNA NUCLEOTIDYLTRANSFERASE 1, MITOCHONDRIAL"/>
    <property type="match status" value="1"/>
</dbReference>
<evidence type="ECO:0000256" key="2">
    <source>
        <dbReference type="ARBA" id="ARBA00022679"/>
    </source>
</evidence>
<keyword evidence="7" id="KW-0460">Magnesium</keyword>
<reference evidence="11 12" key="1">
    <citation type="submission" date="2023-06" db="EMBL/GenBank/DDBJ databases">
        <title>Identification and characterization of horizontal gene transfer across gut microbiota members of farm animals based on homology search.</title>
        <authorList>
            <person name="Schwarzerova J."/>
            <person name="Nykrynova M."/>
            <person name="Jureckova K."/>
            <person name="Cejkova D."/>
            <person name="Rychlik I."/>
        </authorList>
    </citation>
    <scope>NUCLEOTIDE SEQUENCE [LARGE SCALE GENOMIC DNA]</scope>
    <source>
        <strain evidence="11 12">ET39</strain>
    </source>
</reference>
<dbReference type="Gene3D" id="1.10.3090.10">
    <property type="entry name" value="cca-adding enzyme, domain 2"/>
    <property type="match status" value="1"/>
</dbReference>
<feature type="domain" description="tRNA nucleotidyltransferase/poly(A) polymerase RNA and SrmB- binding" evidence="10">
    <location>
        <begin position="177"/>
        <end position="236"/>
    </location>
</feature>
<evidence type="ECO:0000259" key="9">
    <source>
        <dbReference type="Pfam" id="PF01743"/>
    </source>
</evidence>
<keyword evidence="4" id="KW-0548">Nucleotidyltransferase</keyword>
<keyword evidence="2 8" id="KW-0808">Transferase</keyword>
<evidence type="ECO:0000256" key="3">
    <source>
        <dbReference type="ARBA" id="ARBA00022694"/>
    </source>
</evidence>
<comment type="caution">
    <text evidence="11">The sequence shown here is derived from an EMBL/GenBank/DDBJ whole genome shotgun (WGS) entry which is preliminary data.</text>
</comment>
<dbReference type="InterPro" id="IPR043519">
    <property type="entry name" value="NT_sf"/>
</dbReference>
<keyword evidence="8" id="KW-0694">RNA-binding</keyword>
<evidence type="ECO:0000256" key="6">
    <source>
        <dbReference type="ARBA" id="ARBA00022741"/>
    </source>
</evidence>
<dbReference type="InterPro" id="IPR032828">
    <property type="entry name" value="PolyA_RNA-bd"/>
</dbReference>
<evidence type="ECO:0000313" key="12">
    <source>
        <dbReference type="Proteomes" id="UP001529340"/>
    </source>
</evidence>
<dbReference type="Gene3D" id="3.30.460.10">
    <property type="entry name" value="Beta Polymerase, domain 2"/>
    <property type="match status" value="1"/>
</dbReference>
<keyword evidence="6" id="KW-0547">Nucleotide-binding</keyword>
<proteinExistence type="inferred from homology"/>
<accession>A0ABT7UEQ6</accession>
<comment type="cofactor">
    <cofactor evidence="1">
        <name>Mg(2+)</name>
        <dbReference type="ChEBI" id="CHEBI:18420"/>
    </cofactor>
</comment>
<sequence>MKTNGSLRLPAAVRHVIETLNQQHYEAFLVGGCVRDWLLGRSVHDYDITTNALPQQISAIFAGQCRVIPTGIRHGTLTLRFDAMAIEVTTYRIEQNYIHHRTPQTITFTDDLIQDLSRRDFTINAMAMHPQLGIIDPFDGQRDLKKKRIRCVGDPSLRIEEDALRILRAFRFSCTLNFSIDPSLRLVIRQKAALIDCLSEERIREELIRILESEQTRLLQALNELKLLPHLFPELIALIDLPQKTPWHLYDAFTHTDIALDQSIHAPLCERLALIYHDCAKAQTMRMDENGIAHFKGHPQLSAQIAEKALRRLCFDKETIRTVTTLIRWHDTYVQADEVWLRQFLSNIDFRYDLARSILRVQRADNLAKNPALAAKENETIVQAQALLDQMEAQGQRYTLRELAVNGDDLRTLGLAGRQIKEGLQLALQQVLEDPDRNTKEQLLSYLRSLSS</sequence>
<dbReference type="Pfam" id="PF01743">
    <property type="entry name" value="PolyA_pol"/>
    <property type="match status" value="1"/>
</dbReference>
<organism evidence="11 12">
    <name type="scientific">Amedibacillus dolichus</name>
    <dbReference type="NCBI Taxonomy" id="31971"/>
    <lineage>
        <taxon>Bacteria</taxon>
        <taxon>Bacillati</taxon>
        <taxon>Bacillota</taxon>
        <taxon>Erysipelotrichia</taxon>
        <taxon>Erysipelotrichales</taxon>
        <taxon>Erysipelotrichaceae</taxon>
        <taxon>Amedibacillus</taxon>
    </lineage>
</organism>
<evidence type="ECO:0000259" key="10">
    <source>
        <dbReference type="Pfam" id="PF12627"/>
    </source>
</evidence>
<evidence type="ECO:0000256" key="5">
    <source>
        <dbReference type="ARBA" id="ARBA00022723"/>
    </source>
</evidence>
<protein>
    <submittedName>
        <fullName evidence="11">CCA tRNA nucleotidyltransferase</fullName>
    </submittedName>
</protein>
<name>A0ABT7UEQ6_9FIRM</name>
<dbReference type="RefSeq" id="WP_289608542.1">
    <property type="nucleotide sequence ID" value="NZ_JAUDCG010000079.1"/>
</dbReference>
<dbReference type="PANTHER" id="PTHR46173:SF1">
    <property type="entry name" value="CCA TRNA NUCLEOTIDYLTRANSFERASE 1, MITOCHONDRIAL"/>
    <property type="match status" value="1"/>
</dbReference>
<keyword evidence="5" id="KW-0479">Metal-binding</keyword>
<dbReference type="InterPro" id="IPR050264">
    <property type="entry name" value="Bact_CCA-adding_enz_type3_sf"/>
</dbReference>
<dbReference type="Gene3D" id="1.10.246.80">
    <property type="match status" value="1"/>
</dbReference>
<dbReference type="CDD" id="cd05398">
    <property type="entry name" value="NT_ClassII-CCAase"/>
    <property type="match status" value="1"/>
</dbReference>
<dbReference type="InterPro" id="IPR002646">
    <property type="entry name" value="PolA_pol_head_dom"/>
</dbReference>
<dbReference type="EMBL" id="JAUDCG010000079">
    <property type="protein sequence ID" value="MDM8158116.1"/>
    <property type="molecule type" value="Genomic_DNA"/>
</dbReference>
<evidence type="ECO:0000256" key="7">
    <source>
        <dbReference type="ARBA" id="ARBA00022842"/>
    </source>
</evidence>
<dbReference type="Proteomes" id="UP001529340">
    <property type="component" value="Unassembled WGS sequence"/>
</dbReference>
<keyword evidence="12" id="KW-1185">Reference proteome</keyword>
<feature type="domain" description="Poly A polymerase head" evidence="9">
    <location>
        <begin position="27"/>
        <end position="150"/>
    </location>
</feature>
<evidence type="ECO:0000313" key="11">
    <source>
        <dbReference type="EMBL" id="MDM8158116.1"/>
    </source>
</evidence>
<reference evidence="12" key="2">
    <citation type="submission" date="2023-06" db="EMBL/GenBank/DDBJ databases">
        <title>Identification and characterization of horizontal gene transfer across gut microbiota members of farm animals based on homology search.</title>
        <authorList>
            <person name="Zeman M."/>
            <person name="Kubasova T."/>
            <person name="Jahodarova E."/>
            <person name="Nykrynova M."/>
            <person name="Rychlik I."/>
        </authorList>
    </citation>
    <scope>NUCLEOTIDE SEQUENCE [LARGE SCALE GENOMIC DNA]</scope>
    <source>
        <strain evidence="12">ET39</strain>
    </source>
</reference>
<gene>
    <name evidence="11" type="ORF">QUV96_10815</name>
</gene>
<comment type="similarity">
    <text evidence="8">Belongs to the tRNA nucleotidyltransferase/poly(A) polymerase family.</text>
</comment>
<reference evidence="11 12" key="3">
    <citation type="submission" date="2023-06" db="EMBL/GenBank/DDBJ databases">
        <authorList>
            <person name="Zeman M."/>
            <person name="Kubasova T."/>
            <person name="Jahodarova E."/>
            <person name="Nykrynova M."/>
            <person name="Rychlik I."/>
        </authorList>
    </citation>
    <scope>NUCLEOTIDE SEQUENCE [LARGE SCALE GENOMIC DNA]</scope>
    <source>
        <strain evidence="11 12">ET39</strain>
    </source>
</reference>
<dbReference type="SUPFAM" id="SSF81301">
    <property type="entry name" value="Nucleotidyltransferase"/>
    <property type="match status" value="1"/>
</dbReference>
<evidence type="ECO:0000256" key="1">
    <source>
        <dbReference type="ARBA" id="ARBA00001946"/>
    </source>
</evidence>
<dbReference type="Pfam" id="PF12627">
    <property type="entry name" value="PolyA_pol_RNAbd"/>
    <property type="match status" value="1"/>
</dbReference>